<dbReference type="EMBL" id="BARW01028250">
    <property type="protein sequence ID" value="GAJ10872.1"/>
    <property type="molecule type" value="Genomic_DNA"/>
</dbReference>
<keyword evidence="5" id="KW-0324">Glycolysis</keyword>
<dbReference type="GO" id="GO:0004619">
    <property type="term" value="F:phosphoglycerate mutase activity"/>
    <property type="evidence" value="ECO:0007669"/>
    <property type="project" value="UniProtKB-EC"/>
</dbReference>
<name>X1V509_9ZZZZ</name>
<dbReference type="GO" id="GO:0006096">
    <property type="term" value="P:glycolytic process"/>
    <property type="evidence" value="ECO:0007669"/>
    <property type="project" value="UniProtKB-KW"/>
</dbReference>
<dbReference type="GO" id="GO:0046872">
    <property type="term" value="F:metal ion binding"/>
    <property type="evidence" value="ECO:0007669"/>
    <property type="project" value="InterPro"/>
</dbReference>
<dbReference type="InterPro" id="IPR017850">
    <property type="entry name" value="Alkaline_phosphatase_core_sf"/>
</dbReference>
<evidence type="ECO:0000313" key="7">
    <source>
        <dbReference type="EMBL" id="GAJ10872.1"/>
    </source>
</evidence>
<feature type="domain" description="Metalloenzyme" evidence="6">
    <location>
        <begin position="12"/>
        <end position="130"/>
    </location>
</feature>
<proteinExistence type="inferred from homology"/>
<dbReference type="InterPro" id="IPR004456">
    <property type="entry name" value="Pglycerate_mutase_ApgM"/>
</dbReference>
<evidence type="ECO:0000256" key="5">
    <source>
        <dbReference type="ARBA" id="ARBA00023152"/>
    </source>
</evidence>
<feature type="non-terminal residue" evidence="7">
    <location>
        <position position="1"/>
    </location>
</feature>
<reference evidence="7" key="1">
    <citation type="journal article" date="2014" name="Front. Microbiol.">
        <title>High frequency of phylogenetically diverse reductive dehalogenase-homologous genes in deep subseafloor sedimentary metagenomes.</title>
        <authorList>
            <person name="Kawai M."/>
            <person name="Futagami T."/>
            <person name="Toyoda A."/>
            <person name="Takaki Y."/>
            <person name="Nishi S."/>
            <person name="Hori S."/>
            <person name="Arai W."/>
            <person name="Tsubouchi T."/>
            <person name="Morono Y."/>
            <person name="Uchiyama I."/>
            <person name="Ito T."/>
            <person name="Fujiyama A."/>
            <person name="Inagaki F."/>
            <person name="Takami H."/>
        </authorList>
    </citation>
    <scope>NUCLEOTIDE SEQUENCE</scope>
    <source>
        <strain evidence="7">Expedition CK06-06</strain>
    </source>
</reference>
<evidence type="ECO:0000256" key="2">
    <source>
        <dbReference type="ARBA" id="ARBA00002315"/>
    </source>
</evidence>
<organism evidence="7">
    <name type="scientific">marine sediment metagenome</name>
    <dbReference type="NCBI Taxonomy" id="412755"/>
    <lineage>
        <taxon>unclassified sequences</taxon>
        <taxon>metagenomes</taxon>
        <taxon>ecological metagenomes</taxon>
    </lineage>
</organism>
<comment type="similarity">
    <text evidence="4">Belongs to the BPG-independent phosphoglycerate mutase family. A-PGAM subfamily.</text>
</comment>
<dbReference type="Pfam" id="PF01676">
    <property type="entry name" value="Metalloenzyme"/>
    <property type="match status" value="1"/>
</dbReference>
<evidence type="ECO:0000256" key="1">
    <source>
        <dbReference type="ARBA" id="ARBA00000370"/>
    </source>
</evidence>
<dbReference type="PANTHER" id="PTHR31209:SF0">
    <property type="entry name" value="METALLOENZYME DOMAIN-CONTAINING PROTEIN"/>
    <property type="match status" value="1"/>
</dbReference>
<dbReference type="PANTHER" id="PTHR31209">
    <property type="entry name" value="COFACTOR-INDEPENDENT PHOSPHOGLYCERATE MUTASE"/>
    <property type="match status" value="1"/>
</dbReference>
<accession>X1V509</accession>
<gene>
    <name evidence="7" type="ORF">S12H4_45654</name>
</gene>
<dbReference type="Gene3D" id="3.40.720.10">
    <property type="entry name" value="Alkaline Phosphatase, subunit A"/>
    <property type="match status" value="1"/>
</dbReference>
<comment type="function">
    <text evidence="2">Catalyzes the interconversion of 2-phosphoglycerate and 3-phosphoglycerate.</text>
</comment>
<sequence length="140" mass="15358">GMEVLKTGTSIEDELVTLKQNYTNYDFFFLHIKGTDSAGEDGDFDRKVRVIEQVDSVLPSLNSLEPDVIVVTGDHSTPATLKGHSWHPVPILLYSKWCRPDRVGEFSESACLSGGLGRFPATQIMSLAMANALKLNKFGA</sequence>
<comment type="caution">
    <text evidence="7">The sequence shown here is derived from an EMBL/GenBank/DDBJ whole genome shotgun (WGS) entry which is preliminary data.</text>
</comment>
<evidence type="ECO:0000256" key="4">
    <source>
        <dbReference type="ARBA" id="ARBA00005524"/>
    </source>
</evidence>
<evidence type="ECO:0000259" key="6">
    <source>
        <dbReference type="Pfam" id="PF01676"/>
    </source>
</evidence>
<comment type="pathway">
    <text evidence="3">Carbohydrate degradation.</text>
</comment>
<evidence type="ECO:0000256" key="3">
    <source>
        <dbReference type="ARBA" id="ARBA00004921"/>
    </source>
</evidence>
<dbReference type="SUPFAM" id="SSF53649">
    <property type="entry name" value="Alkaline phosphatase-like"/>
    <property type="match status" value="1"/>
</dbReference>
<comment type="catalytic activity">
    <reaction evidence="1">
        <text>(2R)-2-phosphoglycerate = (2R)-3-phosphoglycerate</text>
        <dbReference type="Rhea" id="RHEA:15901"/>
        <dbReference type="ChEBI" id="CHEBI:58272"/>
        <dbReference type="ChEBI" id="CHEBI:58289"/>
        <dbReference type="EC" id="5.4.2.12"/>
    </reaction>
</comment>
<protein>
    <recommendedName>
        <fullName evidence="6">Metalloenzyme domain-containing protein</fullName>
    </recommendedName>
</protein>
<dbReference type="AlphaFoldDB" id="X1V509"/>
<dbReference type="InterPro" id="IPR006124">
    <property type="entry name" value="Metalloenzyme"/>
</dbReference>